<proteinExistence type="predicted"/>
<dbReference type="EMBL" id="VSSQ01006292">
    <property type="protein sequence ID" value="MPM32188.1"/>
    <property type="molecule type" value="Genomic_DNA"/>
</dbReference>
<protein>
    <submittedName>
        <fullName evidence="1">Uncharacterized protein</fullName>
    </submittedName>
</protein>
<accession>A0A644YW04</accession>
<reference evidence="1" key="1">
    <citation type="submission" date="2019-08" db="EMBL/GenBank/DDBJ databases">
        <authorList>
            <person name="Kucharzyk K."/>
            <person name="Murdoch R.W."/>
            <person name="Higgins S."/>
            <person name="Loffler F."/>
        </authorList>
    </citation>
    <scope>NUCLEOTIDE SEQUENCE</scope>
</reference>
<comment type="caution">
    <text evidence="1">The sequence shown here is derived from an EMBL/GenBank/DDBJ whole genome shotgun (WGS) entry which is preliminary data.</text>
</comment>
<dbReference type="AlphaFoldDB" id="A0A644YW04"/>
<name>A0A644YW04_9ZZZZ</name>
<sequence>MSQAEVFRDLFGLLHVVLRSPDAAVHEQAPFIRFEEHVHEELRIVSFHRVQVQILDYPLDALLRPPRG</sequence>
<organism evidence="1">
    <name type="scientific">bioreactor metagenome</name>
    <dbReference type="NCBI Taxonomy" id="1076179"/>
    <lineage>
        <taxon>unclassified sequences</taxon>
        <taxon>metagenomes</taxon>
        <taxon>ecological metagenomes</taxon>
    </lineage>
</organism>
<gene>
    <name evidence="1" type="ORF">SDC9_78747</name>
</gene>
<evidence type="ECO:0000313" key="1">
    <source>
        <dbReference type="EMBL" id="MPM32188.1"/>
    </source>
</evidence>